<organism evidence="17 18">
    <name type="scientific">Pseudoalteromonas lipolytica</name>
    <dbReference type="NCBI Taxonomy" id="570156"/>
    <lineage>
        <taxon>Bacteria</taxon>
        <taxon>Pseudomonadati</taxon>
        <taxon>Pseudomonadota</taxon>
        <taxon>Gammaproteobacteria</taxon>
        <taxon>Alteromonadales</taxon>
        <taxon>Pseudoalteromonadaceae</taxon>
        <taxon>Pseudoalteromonas</taxon>
    </lineage>
</organism>
<feature type="domain" description="HAMP" evidence="16">
    <location>
        <begin position="187"/>
        <end position="241"/>
    </location>
</feature>
<dbReference type="PANTHER" id="PTHR45528">
    <property type="entry name" value="SENSOR HISTIDINE KINASE CPXA"/>
    <property type="match status" value="1"/>
</dbReference>
<keyword evidence="6" id="KW-0808">Transferase</keyword>
<sequence>MTFPSWIKKPHHYLFLKIFAWFWVTVIATITLLVFLSQLTSNVGNDELRGPMLKNLEYTAKSIERIVAKHGKPTQEIVSHPRLSKHKLLYLNGEVHGVEMLSEPVSKEIDLSLLNFTKHMRPQVIFTDEYQAYGPVEINVPEGKFYLYEIDEKRKKPFFVGLWLMPTWLKLLIAVIASLMLSFFFSRNLIAPINSLKETAKKLSHGDLTARAVFSTAREDELGVLGRDFNTMASQLEQLITAQKRLLADISHELRSPLTRLKMATGLAQMQADDSQQTYLERIEKEANQLDKMIADVLQLSRLEARSQALSLSKQSVQVIVDHVLNDAHFEAKQCHKELTINGQLHTDIPCDESLIASALENVLRNAIKYAHHHISLSLAESDALYITICDDGNGVKEAYLARLCEPFFRQEHARDRNSGGTGLGLAIAKNAISAHDGTLTLENQEHGGLCVKIRLPIKSE</sequence>
<dbReference type="RefSeq" id="WP_118844628.1">
    <property type="nucleotide sequence ID" value="NZ_CP032090.1"/>
</dbReference>
<evidence type="ECO:0000259" key="15">
    <source>
        <dbReference type="PROSITE" id="PS50109"/>
    </source>
</evidence>
<evidence type="ECO:0000256" key="9">
    <source>
        <dbReference type="ARBA" id="ARBA00022777"/>
    </source>
</evidence>
<dbReference type="InterPro" id="IPR004358">
    <property type="entry name" value="Sig_transdc_His_kin-like_C"/>
</dbReference>
<keyword evidence="12" id="KW-0902">Two-component regulatory system</keyword>
<evidence type="ECO:0000256" key="3">
    <source>
        <dbReference type="ARBA" id="ARBA00012438"/>
    </source>
</evidence>
<dbReference type="InterPro" id="IPR036890">
    <property type="entry name" value="HATPase_C_sf"/>
</dbReference>
<evidence type="ECO:0000256" key="8">
    <source>
        <dbReference type="ARBA" id="ARBA00022741"/>
    </source>
</evidence>
<evidence type="ECO:0000313" key="18">
    <source>
        <dbReference type="Proteomes" id="UP000264605"/>
    </source>
</evidence>
<feature type="transmembrane region" description="Helical" evidence="14">
    <location>
        <begin position="158"/>
        <end position="185"/>
    </location>
</feature>
<evidence type="ECO:0000256" key="1">
    <source>
        <dbReference type="ARBA" id="ARBA00000085"/>
    </source>
</evidence>
<dbReference type="Gene3D" id="1.10.287.130">
    <property type="match status" value="1"/>
</dbReference>
<dbReference type="CDD" id="cd00082">
    <property type="entry name" value="HisKA"/>
    <property type="match status" value="1"/>
</dbReference>
<dbReference type="GeneID" id="99506541"/>
<keyword evidence="5" id="KW-0597">Phosphoprotein</keyword>
<dbReference type="EC" id="2.7.13.3" evidence="3"/>
<dbReference type="CDD" id="cd06225">
    <property type="entry name" value="HAMP"/>
    <property type="match status" value="1"/>
</dbReference>
<evidence type="ECO:0000256" key="14">
    <source>
        <dbReference type="SAM" id="Phobius"/>
    </source>
</evidence>
<dbReference type="InterPro" id="IPR005467">
    <property type="entry name" value="His_kinase_dom"/>
</dbReference>
<evidence type="ECO:0000259" key="16">
    <source>
        <dbReference type="PROSITE" id="PS50885"/>
    </source>
</evidence>
<dbReference type="Pfam" id="PF00512">
    <property type="entry name" value="HisKA"/>
    <property type="match status" value="1"/>
</dbReference>
<dbReference type="PRINTS" id="PR00344">
    <property type="entry name" value="BCTRLSENSOR"/>
</dbReference>
<comment type="subcellular location">
    <subcellularLocation>
        <location evidence="2">Cell membrane</location>
        <topology evidence="2">Multi-pass membrane protein</topology>
    </subcellularLocation>
</comment>
<evidence type="ECO:0000256" key="13">
    <source>
        <dbReference type="ARBA" id="ARBA00023136"/>
    </source>
</evidence>
<dbReference type="Proteomes" id="UP000264605">
    <property type="component" value="Chromosome"/>
</dbReference>
<dbReference type="Pfam" id="PF02518">
    <property type="entry name" value="HATPase_c"/>
    <property type="match status" value="1"/>
</dbReference>
<feature type="domain" description="Histidine kinase" evidence="15">
    <location>
        <begin position="249"/>
        <end position="460"/>
    </location>
</feature>
<dbReference type="InterPro" id="IPR003661">
    <property type="entry name" value="HisK_dim/P_dom"/>
</dbReference>
<dbReference type="GO" id="GO:0005524">
    <property type="term" value="F:ATP binding"/>
    <property type="evidence" value="ECO:0007669"/>
    <property type="project" value="UniProtKB-KW"/>
</dbReference>
<protein>
    <recommendedName>
        <fullName evidence="3">histidine kinase</fullName>
        <ecNumber evidence="3">2.7.13.3</ecNumber>
    </recommendedName>
</protein>
<dbReference type="GO" id="GO:0005886">
    <property type="term" value="C:plasma membrane"/>
    <property type="evidence" value="ECO:0007669"/>
    <property type="project" value="UniProtKB-SubCell"/>
</dbReference>
<feature type="transmembrane region" description="Helical" evidence="14">
    <location>
        <begin position="20"/>
        <end position="39"/>
    </location>
</feature>
<dbReference type="SUPFAM" id="SSF55874">
    <property type="entry name" value="ATPase domain of HSP90 chaperone/DNA topoisomerase II/histidine kinase"/>
    <property type="match status" value="1"/>
</dbReference>
<evidence type="ECO:0000256" key="11">
    <source>
        <dbReference type="ARBA" id="ARBA00022989"/>
    </source>
</evidence>
<dbReference type="AlphaFoldDB" id="A0AAD0S1L7"/>
<dbReference type="EMBL" id="CP032090">
    <property type="protein sequence ID" value="AXV66272.1"/>
    <property type="molecule type" value="Genomic_DNA"/>
</dbReference>
<dbReference type="SMART" id="SM00388">
    <property type="entry name" value="HisKA"/>
    <property type="match status" value="1"/>
</dbReference>
<name>A0AAD0S1L7_9GAMM</name>
<evidence type="ECO:0000256" key="2">
    <source>
        <dbReference type="ARBA" id="ARBA00004651"/>
    </source>
</evidence>
<keyword evidence="8" id="KW-0547">Nucleotide-binding</keyword>
<evidence type="ECO:0000256" key="4">
    <source>
        <dbReference type="ARBA" id="ARBA00022475"/>
    </source>
</evidence>
<keyword evidence="11 14" id="KW-1133">Transmembrane helix</keyword>
<dbReference type="KEGG" id="pdj:D0907_13775"/>
<keyword evidence="10" id="KW-0067">ATP-binding</keyword>
<proteinExistence type="predicted"/>
<accession>A0AAD0S1L7</accession>
<evidence type="ECO:0000313" key="17">
    <source>
        <dbReference type="EMBL" id="AXV66272.1"/>
    </source>
</evidence>
<keyword evidence="9" id="KW-0418">Kinase</keyword>
<dbReference type="GO" id="GO:0000155">
    <property type="term" value="F:phosphorelay sensor kinase activity"/>
    <property type="evidence" value="ECO:0007669"/>
    <property type="project" value="InterPro"/>
</dbReference>
<reference evidence="17 18" key="1">
    <citation type="submission" date="2018-08" db="EMBL/GenBank/DDBJ databases">
        <title>Draft genome sequence of Pseudoalteromonas donghaensis HJ51.</title>
        <authorList>
            <person name="Oh J."/>
            <person name="Roh D."/>
        </authorList>
    </citation>
    <scope>NUCLEOTIDE SEQUENCE [LARGE SCALE GENOMIC DNA]</scope>
    <source>
        <strain evidence="17 18">HJ51</strain>
    </source>
</reference>
<evidence type="ECO:0000256" key="5">
    <source>
        <dbReference type="ARBA" id="ARBA00022553"/>
    </source>
</evidence>
<dbReference type="Pfam" id="PF00672">
    <property type="entry name" value="HAMP"/>
    <property type="match status" value="1"/>
</dbReference>
<dbReference type="PANTHER" id="PTHR45528:SF1">
    <property type="entry name" value="SENSOR HISTIDINE KINASE CPXA"/>
    <property type="match status" value="1"/>
</dbReference>
<dbReference type="InterPro" id="IPR050398">
    <property type="entry name" value="HssS/ArlS-like"/>
</dbReference>
<dbReference type="InterPro" id="IPR003594">
    <property type="entry name" value="HATPase_dom"/>
</dbReference>
<evidence type="ECO:0000256" key="10">
    <source>
        <dbReference type="ARBA" id="ARBA00022840"/>
    </source>
</evidence>
<keyword evidence="4" id="KW-1003">Cell membrane</keyword>
<dbReference type="SMART" id="SM00387">
    <property type="entry name" value="HATPase_c"/>
    <property type="match status" value="1"/>
</dbReference>
<gene>
    <name evidence="17" type="ORF">D0907_13775</name>
</gene>
<evidence type="ECO:0000256" key="7">
    <source>
        <dbReference type="ARBA" id="ARBA00022692"/>
    </source>
</evidence>
<keyword evidence="7 14" id="KW-0812">Transmembrane</keyword>
<dbReference type="Gene3D" id="3.30.565.10">
    <property type="entry name" value="Histidine kinase-like ATPase, C-terminal domain"/>
    <property type="match status" value="1"/>
</dbReference>
<dbReference type="SUPFAM" id="SSF47384">
    <property type="entry name" value="Homodimeric domain of signal transducing histidine kinase"/>
    <property type="match status" value="1"/>
</dbReference>
<dbReference type="PROSITE" id="PS50885">
    <property type="entry name" value="HAMP"/>
    <property type="match status" value="1"/>
</dbReference>
<dbReference type="SMART" id="SM00304">
    <property type="entry name" value="HAMP"/>
    <property type="match status" value="1"/>
</dbReference>
<evidence type="ECO:0000256" key="6">
    <source>
        <dbReference type="ARBA" id="ARBA00022679"/>
    </source>
</evidence>
<dbReference type="SUPFAM" id="SSF158472">
    <property type="entry name" value="HAMP domain-like"/>
    <property type="match status" value="1"/>
</dbReference>
<dbReference type="InterPro" id="IPR036097">
    <property type="entry name" value="HisK_dim/P_sf"/>
</dbReference>
<dbReference type="PROSITE" id="PS50109">
    <property type="entry name" value="HIS_KIN"/>
    <property type="match status" value="1"/>
</dbReference>
<keyword evidence="13 14" id="KW-0472">Membrane</keyword>
<comment type="catalytic activity">
    <reaction evidence="1">
        <text>ATP + protein L-histidine = ADP + protein N-phospho-L-histidine.</text>
        <dbReference type="EC" id="2.7.13.3"/>
    </reaction>
</comment>
<evidence type="ECO:0000256" key="12">
    <source>
        <dbReference type="ARBA" id="ARBA00023012"/>
    </source>
</evidence>
<dbReference type="InterPro" id="IPR003660">
    <property type="entry name" value="HAMP_dom"/>
</dbReference>
<dbReference type="Gene3D" id="6.10.340.10">
    <property type="match status" value="1"/>
</dbReference>